<keyword evidence="7" id="KW-1185">Reference proteome</keyword>
<evidence type="ECO:0000256" key="2">
    <source>
        <dbReference type="ARBA" id="ARBA00022729"/>
    </source>
</evidence>
<dbReference type="InterPro" id="IPR001611">
    <property type="entry name" value="Leu-rich_rpt"/>
</dbReference>
<dbReference type="InterPro" id="IPR053211">
    <property type="entry name" value="DNA_repair-toleration"/>
</dbReference>
<sequence length="203" mass="22438">MNASASVIMAHPRALFIITFFLIYSAFISMILVRVQGCPPEQLRALLSFKASLDSWEGEDCCVWSGVVCDKIESGGHVTKLDLSDLGLSSVNHRNIDSSLFRLSHLKYLDLSATKIVGSLPSWLWKFSSQLRSLDILDNNLEGLFASTLDALPNLQIVRLQNNSLEGEIPSNLANLSMISILNIADNRFKGEIPEDLGMLTKL</sequence>
<proteinExistence type="predicted"/>
<dbReference type="EMBL" id="JAHRHJ020000007">
    <property type="protein sequence ID" value="KAH9307871.1"/>
    <property type="molecule type" value="Genomic_DNA"/>
</dbReference>
<comment type="caution">
    <text evidence="6">The sequence shown here is derived from an EMBL/GenBank/DDBJ whole genome shotgun (WGS) entry which is preliminary data.</text>
</comment>
<evidence type="ECO:0000256" key="1">
    <source>
        <dbReference type="ARBA" id="ARBA00022614"/>
    </source>
</evidence>
<gene>
    <name evidence="6" type="ORF">KI387_035782</name>
</gene>
<dbReference type="Gene3D" id="3.80.10.10">
    <property type="entry name" value="Ribonuclease Inhibitor"/>
    <property type="match status" value="1"/>
</dbReference>
<keyword evidence="3" id="KW-0677">Repeat</keyword>
<dbReference type="Pfam" id="PF00560">
    <property type="entry name" value="LRR_1"/>
    <property type="match status" value="3"/>
</dbReference>
<evidence type="ECO:0000313" key="7">
    <source>
        <dbReference type="Proteomes" id="UP000824469"/>
    </source>
</evidence>
<evidence type="ECO:0000256" key="4">
    <source>
        <dbReference type="SAM" id="Phobius"/>
    </source>
</evidence>
<dbReference type="PANTHER" id="PTHR48060:SF21">
    <property type="entry name" value="L DOMAIN-LIKE PROTEIN"/>
    <property type="match status" value="1"/>
</dbReference>
<dbReference type="Proteomes" id="UP000824469">
    <property type="component" value="Unassembled WGS sequence"/>
</dbReference>
<keyword evidence="4" id="KW-0812">Transmembrane</keyword>
<dbReference type="Pfam" id="PF08263">
    <property type="entry name" value="LRRNT_2"/>
    <property type="match status" value="1"/>
</dbReference>
<keyword evidence="2" id="KW-0732">Signal</keyword>
<feature type="transmembrane region" description="Helical" evidence="4">
    <location>
        <begin position="12"/>
        <end position="33"/>
    </location>
</feature>
<accession>A0AA38FPN2</accession>
<feature type="non-terminal residue" evidence="6">
    <location>
        <position position="203"/>
    </location>
</feature>
<reference evidence="6 7" key="1">
    <citation type="journal article" date="2021" name="Nat. Plants">
        <title>The Taxus genome provides insights into paclitaxel biosynthesis.</title>
        <authorList>
            <person name="Xiong X."/>
            <person name="Gou J."/>
            <person name="Liao Q."/>
            <person name="Li Y."/>
            <person name="Zhou Q."/>
            <person name="Bi G."/>
            <person name="Li C."/>
            <person name="Du R."/>
            <person name="Wang X."/>
            <person name="Sun T."/>
            <person name="Guo L."/>
            <person name="Liang H."/>
            <person name="Lu P."/>
            <person name="Wu Y."/>
            <person name="Zhang Z."/>
            <person name="Ro D.K."/>
            <person name="Shang Y."/>
            <person name="Huang S."/>
            <person name="Yan J."/>
        </authorList>
    </citation>
    <scope>NUCLEOTIDE SEQUENCE [LARGE SCALE GENOMIC DNA]</scope>
    <source>
        <strain evidence="6">Ta-2019</strain>
    </source>
</reference>
<dbReference type="InterPro" id="IPR013210">
    <property type="entry name" value="LRR_N_plant-typ"/>
</dbReference>
<protein>
    <recommendedName>
        <fullName evidence="5">Leucine-rich repeat-containing N-terminal plant-type domain-containing protein</fullName>
    </recommendedName>
</protein>
<dbReference type="OMA" id="HIPENIC"/>
<evidence type="ECO:0000259" key="5">
    <source>
        <dbReference type="Pfam" id="PF08263"/>
    </source>
</evidence>
<keyword evidence="1" id="KW-0433">Leucine-rich repeat</keyword>
<keyword evidence="4" id="KW-0472">Membrane</keyword>
<feature type="domain" description="Leucine-rich repeat-containing N-terminal plant-type" evidence="5">
    <location>
        <begin position="40"/>
        <end position="70"/>
    </location>
</feature>
<evidence type="ECO:0000256" key="3">
    <source>
        <dbReference type="ARBA" id="ARBA00022737"/>
    </source>
</evidence>
<keyword evidence="4" id="KW-1133">Transmembrane helix</keyword>
<dbReference type="AlphaFoldDB" id="A0AA38FPN2"/>
<evidence type="ECO:0000313" key="6">
    <source>
        <dbReference type="EMBL" id="KAH9307871.1"/>
    </source>
</evidence>
<name>A0AA38FPN2_TAXCH</name>
<organism evidence="6 7">
    <name type="scientific">Taxus chinensis</name>
    <name type="common">Chinese yew</name>
    <name type="synonym">Taxus wallichiana var. chinensis</name>
    <dbReference type="NCBI Taxonomy" id="29808"/>
    <lineage>
        <taxon>Eukaryota</taxon>
        <taxon>Viridiplantae</taxon>
        <taxon>Streptophyta</taxon>
        <taxon>Embryophyta</taxon>
        <taxon>Tracheophyta</taxon>
        <taxon>Spermatophyta</taxon>
        <taxon>Pinopsida</taxon>
        <taxon>Pinidae</taxon>
        <taxon>Conifers II</taxon>
        <taxon>Cupressales</taxon>
        <taxon>Taxaceae</taxon>
        <taxon>Taxus</taxon>
    </lineage>
</organism>
<dbReference type="PANTHER" id="PTHR48060">
    <property type="entry name" value="DNA DAMAGE-REPAIR/TOLERATION PROTEIN DRT100"/>
    <property type="match status" value="1"/>
</dbReference>
<dbReference type="InterPro" id="IPR032675">
    <property type="entry name" value="LRR_dom_sf"/>
</dbReference>
<dbReference type="SUPFAM" id="SSF52058">
    <property type="entry name" value="L domain-like"/>
    <property type="match status" value="1"/>
</dbReference>